<name>A0A8H4B3V9_GIGMA</name>
<proteinExistence type="predicted"/>
<organism evidence="1 2">
    <name type="scientific">Gigaspora margarita</name>
    <dbReference type="NCBI Taxonomy" id="4874"/>
    <lineage>
        <taxon>Eukaryota</taxon>
        <taxon>Fungi</taxon>
        <taxon>Fungi incertae sedis</taxon>
        <taxon>Mucoromycota</taxon>
        <taxon>Glomeromycotina</taxon>
        <taxon>Glomeromycetes</taxon>
        <taxon>Diversisporales</taxon>
        <taxon>Gigasporaceae</taxon>
        <taxon>Gigaspora</taxon>
    </lineage>
</organism>
<evidence type="ECO:0000313" key="1">
    <source>
        <dbReference type="EMBL" id="KAF0557925.1"/>
    </source>
</evidence>
<accession>A0A8H4B3V9</accession>
<comment type="caution">
    <text evidence="1">The sequence shown here is derived from an EMBL/GenBank/DDBJ whole genome shotgun (WGS) entry which is preliminary data.</text>
</comment>
<gene>
    <name evidence="1" type="ORF">F8M41_011736</name>
</gene>
<sequence length="139" mass="16308">MDFSVLLNELRIGRINPQQHQQHIRQIARTKHINKNNIYQIQSDVWLVRLITNDEIKYSVHRKNSIENSDNNLDVVLYIGACLDFKKHQLACKHIFAVLVQLRVDGNNVEDNEYVNVEDDDKNIEITKLQENFASIILE</sequence>
<dbReference type="EMBL" id="WTPW01000025">
    <property type="protein sequence ID" value="KAF0557925.1"/>
    <property type="molecule type" value="Genomic_DNA"/>
</dbReference>
<dbReference type="AlphaFoldDB" id="A0A8H4B3V9"/>
<protein>
    <recommendedName>
        <fullName evidence="3">SWIM-type domain-containing protein</fullName>
    </recommendedName>
</protein>
<evidence type="ECO:0008006" key="3">
    <source>
        <dbReference type="Google" id="ProtNLM"/>
    </source>
</evidence>
<dbReference type="Proteomes" id="UP000439903">
    <property type="component" value="Unassembled WGS sequence"/>
</dbReference>
<keyword evidence="2" id="KW-1185">Reference proteome</keyword>
<reference evidence="1 2" key="1">
    <citation type="journal article" date="2019" name="Environ. Microbiol.">
        <title>At the nexus of three kingdoms: the genome of the mycorrhizal fungus Gigaspora margarita provides insights into plant, endobacterial and fungal interactions.</title>
        <authorList>
            <person name="Venice F."/>
            <person name="Ghignone S."/>
            <person name="Salvioli di Fossalunga A."/>
            <person name="Amselem J."/>
            <person name="Novero M."/>
            <person name="Xianan X."/>
            <person name="Sedzielewska Toro K."/>
            <person name="Morin E."/>
            <person name="Lipzen A."/>
            <person name="Grigoriev I.V."/>
            <person name="Henrissat B."/>
            <person name="Martin F.M."/>
            <person name="Bonfante P."/>
        </authorList>
    </citation>
    <scope>NUCLEOTIDE SEQUENCE [LARGE SCALE GENOMIC DNA]</scope>
    <source>
        <strain evidence="1 2">BEG34</strain>
    </source>
</reference>
<dbReference type="OrthoDB" id="6113703at2759"/>
<evidence type="ECO:0000313" key="2">
    <source>
        <dbReference type="Proteomes" id="UP000439903"/>
    </source>
</evidence>